<dbReference type="RefSeq" id="WP_179271531.1">
    <property type="nucleotide sequence ID" value="NZ_FZOR01000012.1"/>
</dbReference>
<feature type="compositionally biased region" description="Basic and acidic residues" evidence="1">
    <location>
        <begin position="1"/>
        <end position="28"/>
    </location>
</feature>
<dbReference type="AlphaFoldDB" id="A0A239IF79"/>
<evidence type="ECO:0000313" key="3">
    <source>
        <dbReference type="Proteomes" id="UP000198318"/>
    </source>
</evidence>
<organism evidence="2 3">
    <name type="scientific">Actinomadura meyerae</name>
    <dbReference type="NCBI Taxonomy" id="240840"/>
    <lineage>
        <taxon>Bacteria</taxon>
        <taxon>Bacillati</taxon>
        <taxon>Actinomycetota</taxon>
        <taxon>Actinomycetes</taxon>
        <taxon>Streptosporangiales</taxon>
        <taxon>Thermomonosporaceae</taxon>
        <taxon>Actinomadura</taxon>
    </lineage>
</organism>
<keyword evidence="3" id="KW-1185">Reference proteome</keyword>
<reference evidence="2 3" key="1">
    <citation type="submission" date="2017-06" db="EMBL/GenBank/DDBJ databases">
        <authorList>
            <person name="Kim H.J."/>
            <person name="Triplett B.A."/>
        </authorList>
    </citation>
    <scope>NUCLEOTIDE SEQUENCE [LARGE SCALE GENOMIC DNA]</scope>
    <source>
        <strain evidence="2 3">DSM 44715</strain>
    </source>
</reference>
<sequence length="50" mass="5526">MTDKPAKPKGTENERESEKEPPRSEEAKAAPQKKKPGDAARKMRAMFKGG</sequence>
<name>A0A239IF79_9ACTN</name>
<evidence type="ECO:0000256" key="1">
    <source>
        <dbReference type="SAM" id="MobiDB-lite"/>
    </source>
</evidence>
<proteinExistence type="predicted"/>
<dbReference type="Proteomes" id="UP000198318">
    <property type="component" value="Unassembled WGS sequence"/>
</dbReference>
<dbReference type="EMBL" id="FZOR01000012">
    <property type="protein sequence ID" value="SNS92189.1"/>
    <property type="molecule type" value="Genomic_DNA"/>
</dbReference>
<accession>A0A239IF79</accession>
<protein>
    <submittedName>
        <fullName evidence="2">Uncharacterized protein</fullName>
    </submittedName>
</protein>
<gene>
    <name evidence="2" type="ORF">SAMN05443665_1012102</name>
</gene>
<evidence type="ECO:0000313" key="2">
    <source>
        <dbReference type="EMBL" id="SNS92189.1"/>
    </source>
</evidence>
<feature type="region of interest" description="Disordered" evidence="1">
    <location>
        <begin position="1"/>
        <end position="50"/>
    </location>
</feature>